<accession>A0A7Y9LN54</accession>
<proteinExistence type="predicted"/>
<dbReference type="RefSeq" id="WP_179589690.1">
    <property type="nucleotide sequence ID" value="NZ_CP184479.1"/>
</dbReference>
<name>A0A7Y9LN54_9BURK</name>
<reference evidence="2 3" key="1">
    <citation type="submission" date="2020-07" db="EMBL/GenBank/DDBJ databases">
        <title>Genomic Encyclopedia of Type Strains, Phase IV (KMG-V): Genome sequencing to study the core and pangenomes of soil and plant-associated prokaryotes.</title>
        <authorList>
            <person name="Whitman W."/>
        </authorList>
    </citation>
    <scope>NUCLEOTIDE SEQUENCE [LARGE SCALE GENOMIC DNA]</scope>
    <source>
        <strain evidence="2 3">SAS40</strain>
    </source>
</reference>
<dbReference type="Proteomes" id="UP000542125">
    <property type="component" value="Unassembled WGS sequence"/>
</dbReference>
<feature type="transmembrane region" description="Helical" evidence="1">
    <location>
        <begin position="23"/>
        <end position="39"/>
    </location>
</feature>
<dbReference type="EMBL" id="JACBYR010000002">
    <property type="protein sequence ID" value="NYE85619.1"/>
    <property type="molecule type" value="Genomic_DNA"/>
</dbReference>
<protein>
    <submittedName>
        <fullName evidence="2">Uncharacterized protein</fullName>
    </submittedName>
</protein>
<sequence>MGLFKDPRRSPDDTRASYARRRAPYLILIAVGCTVYALMKQQPGGSNTIWIGVFVMWVAAALSAYAADWSDLRK</sequence>
<keyword evidence="1" id="KW-1133">Transmembrane helix</keyword>
<dbReference type="AlphaFoldDB" id="A0A7Y9LN54"/>
<keyword evidence="1" id="KW-0472">Membrane</keyword>
<comment type="caution">
    <text evidence="2">The sequence shown here is derived from an EMBL/GenBank/DDBJ whole genome shotgun (WGS) entry which is preliminary data.</text>
</comment>
<evidence type="ECO:0000313" key="3">
    <source>
        <dbReference type="Proteomes" id="UP000542125"/>
    </source>
</evidence>
<feature type="transmembrane region" description="Helical" evidence="1">
    <location>
        <begin position="45"/>
        <end position="67"/>
    </location>
</feature>
<keyword evidence="1" id="KW-0812">Transmembrane</keyword>
<keyword evidence="3" id="KW-1185">Reference proteome</keyword>
<evidence type="ECO:0000256" key="1">
    <source>
        <dbReference type="SAM" id="Phobius"/>
    </source>
</evidence>
<evidence type="ECO:0000313" key="2">
    <source>
        <dbReference type="EMBL" id="NYE85619.1"/>
    </source>
</evidence>
<gene>
    <name evidence="2" type="ORF">FHW18_004926</name>
</gene>
<organism evidence="2 3">
    <name type="scientific">Pigmentiphaga litoralis</name>
    <dbReference type="NCBI Taxonomy" id="516702"/>
    <lineage>
        <taxon>Bacteria</taxon>
        <taxon>Pseudomonadati</taxon>
        <taxon>Pseudomonadota</taxon>
        <taxon>Betaproteobacteria</taxon>
        <taxon>Burkholderiales</taxon>
        <taxon>Alcaligenaceae</taxon>
        <taxon>Pigmentiphaga</taxon>
    </lineage>
</organism>
<dbReference type="PROSITE" id="PS51257">
    <property type="entry name" value="PROKAR_LIPOPROTEIN"/>
    <property type="match status" value="1"/>
</dbReference>